<evidence type="ECO:0000313" key="2">
    <source>
        <dbReference type="Proteomes" id="UP000029843"/>
    </source>
</evidence>
<dbReference type="AlphaFoldDB" id="A0A099KQJ9"/>
<name>A0A099KQJ9_COLPS</name>
<accession>A0A099KQJ9</accession>
<evidence type="ECO:0000313" key="1">
    <source>
        <dbReference type="EMBL" id="KGJ92142.1"/>
    </source>
</evidence>
<gene>
    <name evidence="1" type="ORF">ND2E_3035</name>
</gene>
<dbReference type="PATRIC" id="fig|28229.4.peg.2081"/>
<comment type="caution">
    <text evidence="1">The sequence shown here is derived from an EMBL/GenBank/DDBJ whole genome shotgun (WGS) entry which is preliminary data.</text>
</comment>
<reference evidence="1 2" key="1">
    <citation type="submission" date="2014-08" db="EMBL/GenBank/DDBJ databases">
        <title>Genomic and Phenotypic Diversity of Colwellia psychrerythraea strains from Disparate Marine Basins.</title>
        <authorList>
            <person name="Techtmann S.M."/>
            <person name="Stelling S.C."/>
            <person name="Utturkar S.M."/>
            <person name="Alshibli N."/>
            <person name="Harris A."/>
            <person name="Brown S.D."/>
            <person name="Hazen T.C."/>
        </authorList>
    </citation>
    <scope>NUCLEOTIDE SEQUENCE [LARGE SCALE GENOMIC DNA]</scope>
    <source>
        <strain evidence="1 2">ND2E</strain>
    </source>
</reference>
<dbReference type="EMBL" id="JQED01000021">
    <property type="protein sequence ID" value="KGJ92142.1"/>
    <property type="molecule type" value="Genomic_DNA"/>
</dbReference>
<proteinExistence type="predicted"/>
<dbReference type="Proteomes" id="UP000029843">
    <property type="component" value="Unassembled WGS sequence"/>
</dbReference>
<dbReference type="RefSeq" id="WP_033093809.1">
    <property type="nucleotide sequence ID" value="NZ_JQED01000021.1"/>
</dbReference>
<organism evidence="1 2">
    <name type="scientific">Colwellia psychrerythraea</name>
    <name type="common">Vibrio psychroerythus</name>
    <dbReference type="NCBI Taxonomy" id="28229"/>
    <lineage>
        <taxon>Bacteria</taxon>
        <taxon>Pseudomonadati</taxon>
        <taxon>Pseudomonadota</taxon>
        <taxon>Gammaproteobacteria</taxon>
        <taxon>Alteromonadales</taxon>
        <taxon>Colwelliaceae</taxon>
        <taxon>Colwellia</taxon>
    </lineage>
</organism>
<sequence>MTNSAPALTPFKAFQHQLDLRIAPTAQLYKASKQVSLALFAKMQQPDDKFVRLCMHPCFDLLWQGHPSQFLDENLVMTVLQTFDTHDIWLALARLLKQALPDLAASFENEPGLAQVWILTCGRLLAFPLQGDPLAHFSAAQRVRLCFVDYQALTAT</sequence>
<protein>
    <submittedName>
        <fullName evidence="1">Uncharacterized protein</fullName>
    </submittedName>
</protein>